<feature type="domain" description="L-asparaginase N-terminal" evidence="1">
    <location>
        <begin position="10"/>
        <end position="157"/>
    </location>
</feature>
<dbReference type="PIRSF" id="PIRSF001220">
    <property type="entry name" value="L-ASNase_gatD"/>
    <property type="match status" value="1"/>
</dbReference>
<dbReference type="EMBL" id="MFDD01000014">
    <property type="protein sequence ID" value="OGE40005.1"/>
    <property type="molecule type" value="Genomic_DNA"/>
</dbReference>
<accession>A0A1F5KGS7</accession>
<dbReference type="Gene3D" id="3.40.50.1170">
    <property type="entry name" value="L-asparaginase, N-terminal domain"/>
    <property type="match status" value="1"/>
</dbReference>
<dbReference type="InterPro" id="IPR037152">
    <property type="entry name" value="L-asparaginase_N_sf"/>
</dbReference>
<dbReference type="SUPFAM" id="SSF53774">
    <property type="entry name" value="Glutaminase/Asparaginase"/>
    <property type="match status" value="1"/>
</dbReference>
<organism evidence="2 3">
    <name type="scientific">Candidatus Daviesbacteria bacterium RIFCSPHIGHO2_02_FULL_43_12</name>
    <dbReference type="NCBI Taxonomy" id="1797776"/>
    <lineage>
        <taxon>Bacteria</taxon>
        <taxon>Candidatus Daviesiibacteriota</taxon>
    </lineage>
</organism>
<dbReference type="Proteomes" id="UP000177328">
    <property type="component" value="Unassembled WGS sequence"/>
</dbReference>
<protein>
    <recommendedName>
        <fullName evidence="1">L-asparaginase N-terminal domain-containing protein</fullName>
    </recommendedName>
</protein>
<gene>
    <name evidence="2" type="ORF">A3D25_04355</name>
</gene>
<evidence type="ECO:0000313" key="2">
    <source>
        <dbReference type="EMBL" id="OGE40005.1"/>
    </source>
</evidence>
<comment type="caution">
    <text evidence="2">The sequence shown here is derived from an EMBL/GenBank/DDBJ whole genome shotgun (WGS) entry which is preliminary data.</text>
</comment>
<dbReference type="PRINTS" id="PR00139">
    <property type="entry name" value="ASNGLNASE"/>
</dbReference>
<proteinExistence type="predicted"/>
<dbReference type="InterPro" id="IPR027474">
    <property type="entry name" value="L-asparaginase_N"/>
</dbReference>
<reference evidence="2 3" key="1">
    <citation type="journal article" date="2016" name="Nat. Commun.">
        <title>Thousands of microbial genomes shed light on interconnected biogeochemical processes in an aquifer system.</title>
        <authorList>
            <person name="Anantharaman K."/>
            <person name="Brown C.T."/>
            <person name="Hug L.A."/>
            <person name="Sharon I."/>
            <person name="Castelle C.J."/>
            <person name="Probst A.J."/>
            <person name="Thomas B.C."/>
            <person name="Singh A."/>
            <person name="Wilkins M.J."/>
            <person name="Karaoz U."/>
            <person name="Brodie E.L."/>
            <person name="Williams K.H."/>
            <person name="Hubbard S.S."/>
            <person name="Banfield J.F."/>
        </authorList>
    </citation>
    <scope>NUCLEOTIDE SEQUENCE [LARGE SCALE GENOMIC DNA]</scope>
</reference>
<dbReference type="InterPro" id="IPR036152">
    <property type="entry name" value="Asp/glu_Ase-like_sf"/>
</dbReference>
<evidence type="ECO:0000259" key="1">
    <source>
        <dbReference type="Pfam" id="PF00710"/>
    </source>
</evidence>
<name>A0A1F5KGS7_9BACT</name>
<dbReference type="AlphaFoldDB" id="A0A1F5KGS7"/>
<dbReference type="PIRSF" id="PIRSF500176">
    <property type="entry name" value="L_ASNase"/>
    <property type="match status" value="1"/>
</dbReference>
<evidence type="ECO:0000313" key="3">
    <source>
        <dbReference type="Proteomes" id="UP000177328"/>
    </source>
</evidence>
<dbReference type="Pfam" id="PF00710">
    <property type="entry name" value="Asparaginase"/>
    <property type="match status" value="1"/>
</dbReference>
<dbReference type="InterPro" id="IPR006034">
    <property type="entry name" value="Asparaginase/glutaminase-like"/>
</dbReference>
<sequence length="159" mass="17565">MVNPKTPDSILVILTGGRIDSVWDGGIDEIVVAKHSVIPEYFKELKTEGLEFKEVCMKDSRALVLEDRIAILQAIEQSHTNKILITHGTHTLPDTIEFLNKHLKDKSKTIVFTGSSTPLKDFKSSDAALNLGYALAKVEDLPAGLYFCANNQTTPAERI</sequence>